<dbReference type="Proteomes" id="UP000319732">
    <property type="component" value="Unassembled WGS sequence"/>
</dbReference>
<evidence type="ECO:0000259" key="5">
    <source>
        <dbReference type="PROSITE" id="PS51891"/>
    </source>
</evidence>
<dbReference type="SUPFAM" id="SSF51316">
    <property type="entry name" value="Mss4-like"/>
    <property type="match status" value="1"/>
</dbReference>
<dbReference type="InterPro" id="IPR011057">
    <property type="entry name" value="Mss4-like_sf"/>
</dbReference>
<dbReference type="PANTHER" id="PTHR33337:SF40">
    <property type="entry name" value="CENP-V_GFA DOMAIN-CONTAINING PROTEIN-RELATED"/>
    <property type="match status" value="1"/>
</dbReference>
<comment type="caution">
    <text evidence="6">The sequence shown here is derived from an EMBL/GenBank/DDBJ whole genome shotgun (WGS) entry which is preliminary data.</text>
</comment>
<dbReference type="EMBL" id="VHSG01000003">
    <property type="protein sequence ID" value="TQV85668.1"/>
    <property type="molecule type" value="Genomic_DNA"/>
</dbReference>
<evidence type="ECO:0000256" key="4">
    <source>
        <dbReference type="ARBA" id="ARBA00023239"/>
    </source>
</evidence>
<keyword evidence="7" id="KW-1185">Reference proteome</keyword>
<organism evidence="6 7">
    <name type="scientific">Exilibacterium tricleocarpae</name>
    <dbReference type="NCBI Taxonomy" id="2591008"/>
    <lineage>
        <taxon>Bacteria</taxon>
        <taxon>Pseudomonadati</taxon>
        <taxon>Pseudomonadota</taxon>
        <taxon>Gammaproteobacteria</taxon>
        <taxon>Cellvibrionales</taxon>
        <taxon>Cellvibrionaceae</taxon>
        <taxon>Exilibacterium</taxon>
    </lineage>
</organism>
<keyword evidence="3" id="KW-0862">Zinc</keyword>
<dbReference type="RefSeq" id="WP_142902519.1">
    <property type="nucleotide sequence ID" value="NZ_ML660087.1"/>
</dbReference>
<gene>
    <name evidence="6" type="ORF">FKG94_02150</name>
</gene>
<evidence type="ECO:0000256" key="3">
    <source>
        <dbReference type="ARBA" id="ARBA00022833"/>
    </source>
</evidence>
<evidence type="ECO:0000313" key="6">
    <source>
        <dbReference type="EMBL" id="TQV85668.1"/>
    </source>
</evidence>
<keyword evidence="4" id="KW-0456">Lyase</keyword>
<proteinExistence type="inferred from homology"/>
<sequence>MSTKISASCGCGKIRFESSKKPMIQLCCHCADCRHASQKDYSTIAFFKVNSVQIVGQATEHRYVSDAGNQTARLACADCGVLMFDKSEGFPGLIGVMADRINAPFAVQPQYHVWVASKLSGVVIPEGSTVYEKGIG</sequence>
<accession>A0A545U887</accession>
<dbReference type="AlphaFoldDB" id="A0A545U887"/>
<keyword evidence="2" id="KW-0479">Metal-binding</keyword>
<reference evidence="6 7" key="1">
    <citation type="submission" date="2019-06" db="EMBL/GenBank/DDBJ databases">
        <title>Whole genome sequence for Cellvibrionaceae sp. R142.</title>
        <authorList>
            <person name="Wang G."/>
        </authorList>
    </citation>
    <scope>NUCLEOTIDE SEQUENCE [LARGE SCALE GENOMIC DNA]</scope>
    <source>
        <strain evidence="6 7">R142</strain>
    </source>
</reference>
<feature type="domain" description="CENP-V/GFA" evidence="5">
    <location>
        <begin position="5"/>
        <end position="112"/>
    </location>
</feature>
<comment type="similarity">
    <text evidence="1">Belongs to the Gfa family.</text>
</comment>
<dbReference type="GO" id="GO:0046872">
    <property type="term" value="F:metal ion binding"/>
    <property type="evidence" value="ECO:0007669"/>
    <property type="project" value="UniProtKB-KW"/>
</dbReference>
<evidence type="ECO:0000256" key="2">
    <source>
        <dbReference type="ARBA" id="ARBA00022723"/>
    </source>
</evidence>
<dbReference type="Pfam" id="PF04828">
    <property type="entry name" value="GFA"/>
    <property type="match status" value="1"/>
</dbReference>
<name>A0A545U887_9GAMM</name>
<dbReference type="Gene3D" id="3.90.1590.10">
    <property type="entry name" value="glutathione-dependent formaldehyde- activating enzyme (gfa)"/>
    <property type="match status" value="1"/>
</dbReference>
<dbReference type="PROSITE" id="PS51891">
    <property type="entry name" value="CENP_V_GFA"/>
    <property type="match status" value="1"/>
</dbReference>
<protein>
    <submittedName>
        <fullName evidence="6">GFA family protein</fullName>
    </submittedName>
</protein>
<evidence type="ECO:0000313" key="7">
    <source>
        <dbReference type="Proteomes" id="UP000319732"/>
    </source>
</evidence>
<dbReference type="InterPro" id="IPR006913">
    <property type="entry name" value="CENP-V/GFA"/>
</dbReference>
<dbReference type="GO" id="GO:0016846">
    <property type="term" value="F:carbon-sulfur lyase activity"/>
    <property type="evidence" value="ECO:0007669"/>
    <property type="project" value="InterPro"/>
</dbReference>
<evidence type="ECO:0000256" key="1">
    <source>
        <dbReference type="ARBA" id="ARBA00005495"/>
    </source>
</evidence>
<dbReference type="PANTHER" id="PTHR33337">
    <property type="entry name" value="GFA DOMAIN-CONTAINING PROTEIN"/>
    <property type="match status" value="1"/>
</dbReference>
<dbReference type="OrthoDB" id="9786619at2"/>